<dbReference type="Pfam" id="PF16363">
    <property type="entry name" value="GDP_Man_Dehyd"/>
    <property type="match status" value="1"/>
</dbReference>
<protein>
    <recommendedName>
        <fullName evidence="4 7">dTDP-glucose 4,6-dehydratase</fullName>
        <ecNumber evidence="4 7">4.2.1.46</ecNumber>
    </recommendedName>
</protein>
<keyword evidence="12" id="KW-1185">Reference proteome</keyword>
<name>A0A1M6QBL5_9FLAO</name>
<feature type="domain" description="NAD(P)-binding" evidence="8">
    <location>
        <begin position="20"/>
        <end position="334"/>
    </location>
</feature>
<dbReference type="SUPFAM" id="SSF51735">
    <property type="entry name" value="NAD(P)-binding Rossmann-fold domains"/>
    <property type="match status" value="1"/>
</dbReference>
<organism evidence="10 11">
    <name type="scientific">Flagellimonas taeanensis</name>
    <dbReference type="NCBI Taxonomy" id="1005926"/>
    <lineage>
        <taxon>Bacteria</taxon>
        <taxon>Pseudomonadati</taxon>
        <taxon>Bacteroidota</taxon>
        <taxon>Flavobacteriia</taxon>
        <taxon>Flavobacteriales</taxon>
        <taxon>Flavobacteriaceae</taxon>
        <taxon>Flagellimonas</taxon>
    </lineage>
</organism>
<keyword evidence="5" id="KW-0520">NAD</keyword>
<dbReference type="Gene3D" id="3.40.50.720">
    <property type="entry name" value="NAD(P)-binding Rossmann-like Domain"/>
    <property type="match status" value="1"/>
</dbReference>
<dbReference type="GO" id="GO:0008460">
    <property type="term" value="F:dTDP-glucose 4,6-dehydratase activity"/>
    <property type="evidence" value="ECO:0007669"/>
    <property type="project" value="UniProtKB-EC"/>
</dbReference>
<dbReference type="Proteomes" id="UP000184031">
    <property type="component" value="Unassembled WGS sequence"/>
</dbReference>
<accession>A0A1M6QBL5</accession>
<reference evidence="10 11" key="1">
    <citation type="submission" date="2016-11" db="EMBL/GenBank/DDBJ databases">
        <authorList>
            <person name="Varghese N."/>
            <person name="Submissions S."/>
        </authorList>
    </citation>
    <scope>NUCLEOTIDE SEQUENCE [LARGE SCALE GENOMIC DNA]</scope>
    <source>
        <strain evidence="10 11">CGMCC 1.12174</strain>
        <strain evidence="9 12">DSM 26351</strain>
    </source>
</reference>
<keyword evidence="6 7" id="KW-0456">Lyase</keyword>
<evidence type="ECO:0000313" key="9">
    <source>
        <dbReference type="EMBL" id="SFB70055.1"/>
    </source>
</evidence>
<comment type="caution">
    <text evidence="10">The sequence shown here is derived from an EMBL/GenBank/DDBJ whole genome shotgun (WGS) entry which is preliminary data.</text>
</comment>
<dbReference type="Proteomes" id="UP000198940">
    <property type="component" value="Unassembled WGS sequence"/>
</dbReference>
<evidence type="ECO:0000256" key="4">
    <source>
        <dbReference type="ARBA" id="ARBA00011990"/>
    </source>
</evidence>
<evidence type="ECO:0000313" key="11">
    <source>
        <dbReference type="Proteomes" id="UP000184031"/>
    </source>
</evidence>
<evidence type="ECO:0000256" key="6">
    <source>
        <dbReference type="ARBA" id="ARBA00023239"/>
    </source>
</evidence>
<dbReference type="Gene3D" id="3.90.25.10">
    <property type="entry name" value="UDP-galactose 4-epimerase, domain 1"/>
    <property type="match status" value="1"/>
</dbReference>
<evidence type="ECO:0000256" key="1">
    <source>
        <dbReference type="ARBA" id="ARBA00001539"/>
    </source>
</evidence>
<dbReference type="InterPro" id="IPR036291">
    <property type="entry name" value="NAD(P)-bd_dom_sf"/>
</dbReference>
<comment type="catalytic activity">
    <reaction evidence="1 7">
        <text>dTDP-alpha-D-glucose = dTDP-4-dehydro-6-deoxy-alpha-D-glucose + H2O</text>
        <dbReference type="Rhea" id="RHEA:17221"/>
        <dbReference type="ChEBI" id="CHEBI:15377"/>
        <dbReference type="ChEBI" id="CHEBI:57477"/>
        <dbReference type="ChEBI" id="CHEBI:57649"/>
        <dbReference type="EC" id="4.2.1.46"/>
    </reaction>
</comment>
<evidence type="ECO:0000256" key="5">
    <source>
        <dbReference type="ARBA" id="ARBA00023027"/>
    </source>
</evidence>
<proteinExistence type="inferred from homology"/>
<evidence type="ECO:0000313" key="10">
    <source>
        <dbReference type="EMBL" id="SHK17632.1"/>
    </source>
</evidence>
<dbReference type="EMBL" id="FRAT01000001">
    <property type="protein sequence ID" value="SHK17632.1"/>
    <property type="molecule type" value="Genomic_DNA"/>
</dbReference>
<dbReference type="EMBL" id="FOKU01000001">
    <property type="protein sequence ID" value="SFB70055.1"/>
    <property type="molecule type" value="Genomic_DNA"/>
</dbReference>
<dbReference type="STRING" id="1055723.SAMN05216293_0533"/>
<dbReference type="InterPro" id="IPR005888">
    <property type="entry name" value="dTDP_Gluc_deHydtase"/>
</dbReference>
<dbReference type="CDD" id="cd05246">
    <property type="entry name" value="dTDP_GD_SDR_e"/>
    <property type="match status" value="1"/>
</dbReference>
<comment type="similarity">
    <text evidence="3 7">Belongs to the NAD(P)-dependent epimerase/dehydratase family. dTDP-glucose dehydratase subfamily.</text>
</comment>
<dbReference type="EC" id="4.2.1.46" evidence="4 7"/>
<evidence type="ECO:0000256" key="2">
    <source>
        <dbReference type="ARBA" id="ARBA00001911"/>
    </source>
</evidence>
<evidence type="ECO:0000256" key="3">
    <source>
        <dbReference type="ARBA" id="ARBA00008178"/>
    </source>
</evidence>
<evidence type="ECO:0000313" key="12">
    <source>
        <dbReference type="Proteomes" id="UP000198940"/>
    </source>
</evidence>
<dbReference type="InterPro" id="IPR016040">
    <property type="entry name" value="NAD(P)-bd_dom"/>
</dbReference>
<gene>
    <name evidence="9" type="ORF">SAMN04487891_101526</name>
    <name evidence="10" type="ORF">SAMN05216293_0533</name>
</gene>
<comment type="cofactor">
    <cofactor evidence="2 7">
        <name>NAD(+)</name>
        <dbReference type="ChEBI" id="CHEBI:57540"/>
    </cofactor>
</comment>
<dbReference type="AlphaFoldDB" id="A0A1M6QBL5"/>
<sequence>MFLAILQEVKMKKNTPKSILITGGAGFIGSHVVRRFVNSYPHYHIYNLDALTYAGNLENLKDVQEARNYSFVKGDIVDTDFINAFFSQTKFDGVIHLAAESHVDRSISDPLSFVRTNVLGTVNLLNASLEAAKKNPNFRFYHISTDEVYGSLGKTGLFTETTPYSPNSPYSASKASSDHFVRAYGETYGLPFVISNCSNNYGPNHFPEKLIPLFINNIINNRPLPVYGDGNYTRDWLYVKDHAEAIDLIFHKGKNGETYNIGGFNEWKNIDLTKLLCRLMDKKLNRMKGTSEKLITFVKDRPGHDLRYAIDASKINRELGWKPSVTFEEGLERTIDWYLDNQEWLDHVTSGDYTLYYQKQYQP</sequence>
<dbReference type="FunFam" id="3.40.50.720:FF:000304">
    <property type="entry name" value="UDP-glucose 4,6-dehydratase"/>
    <property type="match status" value="1"/>
</dbReference>
<evidence type="ECO:0000259" key="8">
    <source>
        <dbReference type="Pfam" id="PF16363"/>
    </source>
</evidence>
<evidence type="ECO:0000256" key="7">
    <source>
        <dbReference type="RuleBase" id="RU004473"/>
    </source>
</evidence>
<dbReference type="GO" id="GO:0009225">
    <property type="term" value="P:nucleotide-sugar metabolic process"/>
    <property type="evidence" value="ECO:0007669"/>
    <property type="project" value="InterPro"/>
</dbReference>
<dbReference type="PANTHER" id="PTHR43000">
    <property type="entry name" value="DTDP-D-GLUCOSE 4,6-DEHYDRATASE-RELATED"/>
    <property type="match status" value="1"/>
</dbReference>
<dbReference type="NCBIfam" id="TIGR01181">
    <property type="entry name" value="dTDP_gluc_dehyt"/>
    <property type="match status" value="1"/>
</dbReference>